<name>A0AAJ2JYW1_9BACL</name>
<evidence type="ECO:0000313" key="1">
    <source>
        <dbReference type="EMBL" id="MDT8977450.1"/>
    </source>
</evidence>
<dbReference type="RefSeq" id="WP_021253815.1">
    <property type="nucleotide sequence ID" value="NZ_JAVYAA010000003.1"/>
</dbReference>
<accession>A0AAJ2JYW1</accession>
<gene>
    <name evidence="1" type="ORF">RQP50_14525</name>
</gene>
<organism evidence="1 2">
    <name type="scientific">Paenibacillus suaedae</name>
    <dbReference type="NCBI Taxonomy" id="3077233"/>
    <lineage>
        <taxon>Bacteria</taxon>
        <taxon>Bacillati</taxon>
        <taxon>Bacillota</taxon>
        <taxon>Bacilli</taxon>
        <taxon>Bacillales</taxon>
        <taxon>Paenibacillaceae</taxon>
        <taxon>Paenibacillus</taxon>
    </lineage>
</organism>
<comment type="caution">
    <text evidence="1">The sequence shown here is derived from an EMBL/GenBank/DDBJ whole genome shotgun (WGS) entry which is preliminary data.</text>
</comment>
<reference evidence="2" key="1">
    <citation type="submission" date="2023-09" db="EMBL/GenBank/DDBJ databases">
        <title>Paenibacillus sp. chi10 Genome sequencing and assembly.</title>
        <authorList>
            <person name="Kim I."/>
        </authorList>
    </citation>
    <scope>NUCLEOTIDE SEQUENCE [LARGE SCALE GENOMIC DNA]</scope>
    <source>
        <strain evidence="2">chi10</strain>
    </source>
</reference>
<evidence type="ECO:0000313" key="2">
    <source>
        <dbReference type="Proteomes" id="UP001250538"/>
    </source>
</evidence>
<dbReference type="AlphaFoldDB" id="A0AAJ2JYW1"/>
<dbReference type="EMBL" id="JAVYAA010000003">
    <property type="protein sequence ID" value="MDT8977450.1"/>
    <property type="molecule type" value="Genomic_DNA"/>
</dbReference>
<keyword evidence="2" id="KW-1185">Reference proteome</keyword>
<dbReference type="Proteomes" id="UP001250538">
    <property type="component" value="Unassembled WGS sequence"/>
</dbReference>
<sequence length="63" mass="6860">MAKTKRGKALWNVPSHGRGTCPVCGSTRIKVLYTQTKSDGTSLKVCKKCVKATQYRIDMALSG</sequence>
<protein>
    <submittedName>
        <fullName evidence="1">Uncharacterized protein</fullName>
    </submittedName>
</protein>
<proteinExistence type="predicted"/>